<evidence type="ECO:0000256" key="4">
    <source>
        <dbReference type="ARBA" id="ARBA00022692"/>
    </source>
</evidence>
<dbReference type="InterPro" id="IPR035906">
    <property type="entry name" value="MetI-like_sf"/>
</dbReference>
<keyword evidence="2 7" id="KW-0813">Transport</keyword>
<proteinExistence type="inferred from homology"/>
<evidence type="ECO:0000313" key="10">
    <source>
        <dbReference type="Proteomes" id="UP000614047"/>
    </source>
</evidence>
<evidence type="ECO:0000256" key="7">
    <source>
        <dbReference type="RuleBase" id="RU363032"/>
    </source>
</evidence>
<accession>A0A931GKM8</accession>
<dbReference type="PANTHER" id="PTHR30151">
    <property type="entry name" value="ALKANE SULFONATE ABC TRANSPORTER-RELATED, MEMBRANE SUBUNIT"/>
    <property type="match status" value="1"/>
</dbReference>
<feature type="transmembrane region" description="Helical" evidence="7">
    <location>
        <begin position="31"/>
        <end position="48"/>
    </location>
</feature>
<evidence type="ECO:0000313" key="9">
    <source>
        <dbReference type="EMBL" id="MBG6090527.1"/>
    </source>
</evidence>
<sequence>MAVRTFDGVQAAAVENPAPRRRAAARTVPRILAPVVLFALLGIGWQWVAAKQPSVLPPLGGVLGDLAAQPGFYLSNLRETLASALIGGTAGIGVALLLAVIVVHAPWLGSAVMPAAVLIHATPILAIAPALIVAFGFGRTPHVIVVALITFFPMLINAITGLRAVDPQALEVFRSMAASRRDVFFRLRVPSSLGYLFSSGKTCVTLAVIGAIVSEFTGTDKGIGAVIVQSTTYLNLVQMWGAIFVAALCSLTLLGLVGLAERLVVRW</sequence>
<dbReference type="Pfam" id="PF00528">
    <property type="entry name" value="BPD_transp_1"/>
    <property type="match status" value="1"/>
</dbReference>
<protein>
    <submittedName>
        <fullName evidence="9">NitT/TauT family transport system permease protein</fullName>
    </submittedName>
</protein>
<feature type="transmembrane region" description="Helical" evidence="7">
    <location>
        <begin position="143"/>
        <end position="165"/>
    </location>
</feature>
<keyword evidence="4 7" id="KW-0812">Transmembrane</keyword>
<evidence type="ECO:0000259" key="8">
    <source>
        <dbReference type="PROSITE" id="PS50928"/>
    </source>
</evidence>
<dbReference type="RefSeq" id="WP_197012977.1">
    <property type="nucleotide sequence ID" value="NZ_BAABES010000016.1"/>
</dbReference>
<comment type="subcellular location">
    <subcellularLocation>
        <location evidence="1 7">Cell membrane</location>
        <topology evidence="1 7">Multi-pass membrane protein</topology>
    </subcellularLocation>
</comment>
<reference evidence="9" key="1">
    <citation type="submission" date="2020-11" db="EMBL/GenBank/DDBJ databases">
        <title>Sequencing the genomes of 1000 actinobacteria strains.</title>
        <authorList>
            <person name="Klenk H.-P."/>
        </authorList>
    </citation>
    <scope>NUCLEOTIDE SEQUENCE</scope>
    <source>
        <strain evidence="9">DSM 43175</strain>
    </source>
</reference>
<dbReference type="GO" id="GO:0055085">
    <property type="term" value="P:transmembrane transport"/>
    <property type="evidence" value="ECO:0007669"/>
    <property type="project" value="InterPro"/>
</dbReference>
<keyword evidence="10" id="KW-1185">Reference proteome</keyword>
<feature type="transmembrane region" description="Helical" evidence="7">
    <location>
        <begin position="239"/>
        <end position="260"/>
    </location>
</feature>
<evidence type="ECO:0000256" key="3">
    <source>
        <dbReference type="ARBA" id="ARBA00022475"/>
    </source>
</evidence>
<dbReference type="SUPFAM" id="SSF161098">
    <property type="entry name" value="MetI-like"/>
    <property type="match status" value="1"/>
</dbReference>
<dbReference type="EMBL" id="JADOUA010000001">
    <property type="protein sequence ID" value="MBG6090527.1"/>
    <property type="molecule type" value="Genomic_DNA"/>
</dbReference>
<keyword evidence="3" id="KW-1003">Cell membrane</keyword>
<evidence type="ECO:0000256" key="5">
    <source>
        <dbReference type="ARBA" id="ARBA00022989"/>
    </source>
</evidence>
<dbReference type="CDD" id="cd06261">
    <property type="entry name" value="TM_PBP2"/>
    <property type="match status" value="1"/>
</dbReference>
<gene>
    <name evidence="9" type="ORF">IW256_004640</name>
</gene>
<dbReference type="Proteomes" id="UP000614047">
    <property type="component" value="Unassembled WGS sequence"/>
</dbReference>
<keyword evidence="6 7" id="KW-0472">Membrane</keyword>
<comment type="caution">
    <text evidence="9">The sequence shown here is derived from an EMBL/GenBank/DDBJ whole genome shotgun (WGS) entry which is preliminary data.</text>
</comment>
<dbReference type="GO" id="GO:0005886">
    <property type="term" value="C:plasma membrane"/>
    <property type="evidence" value="ECO:0007669"/>
    <property type="project" value="UniProtKB-SubCell"/>
</dbReference>
<keyword evidence="5 7" id="KW-1133">Transmembrane helix</keyword>
<feature type="domain" description="ABC transmembrane type-1" evidence="8">
    <location>
        <begin position="77"/>
        <end position="261"/>
    </location>
</feature>
<evidence type="ECO:0000256" key="2">
    <source>
        <dbReference type="ARBA" id="ARBA00022448"/>
    </source>
</evidence>
<dbReference type="Gene3D" id="1.10.3720.10">
    <property type="entry name" value="MetI-like"/>
    <property type="match status" value="1"/>
</dbReference>
<dbReference type="InterPro" id="IPR000515">
    <property type="entry name" value="MetI-like"/>
</dbReference>
<evidence type="ECO:0000256" key="1">
    <source>
        <dbReference type="ARBA" id="ARBA00004651"/>
    </source>
</evidence>
<feature type="transmembrane region" description="Helical" evidence="7">
    <location>
        <begin position="193"/>
        <end position="213"/>
    </location>
</feature>
<name>A0A931GKM8_9ACTN</name>
<comment type="similarity">
    <text evidence="7">Belongs to the binding-protein-dependent transport system permease family.</text>
</comment>
<organism evidence="9 10">
    <name type="scientific">Actinomadura viridis</name>
    <dbReference type="NCBI Taxonomy" id="58110"/>
    <lineage>
        <taxon>Bacteria</taxon>
        <taxon>Bacillati</taxon>
        <taxon>Actinomycetota</taxon>
        <taxon>Actinomycetes</taxon>
        <taxon>Streptosporangiales</taxon>
        <taxon>Thermomonosporaceae</taxon>
        <taxon>Actinomadura</taxon>
    </lineage>
</organism>
<dbReference type="PANTHER" id="PTHR30151:SF20">
    <property type="entry name" value="ABC TRANSPORTER PERMEASE PROTEIN HI_0355-RELATED"/>
    <property type="match status" value="1"/>
</dbReference>
<evidence type="ECO:0000256" key="6">
    <source>
        <dbReference type="ARBA" id="ARBA00023136"/>
    </source>
</evidence>
<feature type="transmembrane region" description="Helical" evidence="7">
    <location>
        <begin position="81"/>
        <end position="103"/>
    </location>
</feature>
<dbReference type="PROSITE" id="PS50928">
    <property type="entry name" value="ABC_TM1"/>
    <property type="match status" value="1"/>
</dbReference>
<dbReference type="AlphaFoldDB" id="A0A931GKM8"/>
<feature type="transmembrane region" description="Helical" evidence="7">
    <location>
        <begin position="115"/>
        <end position="137"/>
    </location>
</feature>